<dbReference type="Proteomes" id="UP000011300">
    <property type="component" value="Segment"/>
</dbReference>
<organismHost>
    <name type="scientific">Crocodylus niloticus</name>
    <name type="common">Nile crocodile</name>
    <name type="synonym">African crocodile</name>
    <dbReference type="NCBI Taxonomy" id="8501"/>
</organismHost>
<evidence type="ECO:0000313" key="3">
    <source>
        <dbReference type="Proteomes" id="UP000011300"/>
    </source>
</evidence>
<protein>
    <submittedName>
        <fullName evidence="2">Uncharacterized protein</fullName>
    </submittedName>
</protein>
<dbReference type="RefSeq" id="YP_784193.1">
    <property type="nucleotide sequence ID" value="NC_008030.1"/>
</dbReference>
<keyword evidence="3" id="KW-1185">Reference proteome</keyword>
<proteinExistence type="predicted"/>
<dbReference type="EMBL" id="DQ356948">
    <property type="protein sequence ID" value="ABJ08894.1"/>
    <property type="molecule type" value="Genomic_DNA"/>
</dbReference>
<feature type="region of interest" description="Disordered" evidence="1">
    <location>
        <begin position="49"/>
        <end position="130"/>
    </location>
</feature>
<organismHost>
    <name type="scientific">Crocodylus porosus</name>
    <name type="common">Saltwater crocodile</name>
    <name type="synonym">Estuarine crocodile</name>
    <dbReference type="NCBI Taxonomy" id="8502"/>
</organismHost>
<name>Q06ZX7_CPRVZ</name>
<dbReference type="GeneID" id="4363393"/>
<reference evidence="2 3" key="1">
    <citation type="journal article" date="2006" name="J. Virol.">
        <title>Genome of crocodilepox virus.</title>
        <authorList>
            <person name="Afonso C.L."/>
            <person name="Tulman E.R."/>
            <person name="Delhon G."/>
            <person name="Lu Z."/>
            <person name="Viljoen G.J."/>
            <person name="Wallace D.B."/>
            <person name="Kutish G.F."/>
            <person name="Rock D.L."/>
        </authorList>
    </citation>
    <scope>NUCLEOTIDE SEQUENCE [LARGE SCALE GENOMIC DNA]</scope>
    <source>
        <strain evidence="3">Isolate Crocodylus niloticus/Zimbabwe/Ume/2001</strain>
    </source>
</reference>
<evidence type="ECO:0000256" key="1">
    <source>
        <dbReference type="SAM" id="MobiDB-lite"/>
    </source>
</evidence>
<sequence>MPLISLVWRAVSHSTASRLLCRAPGSVFEDYRLEANVYRTAVFAAVAASRPRSSSSSSSDTEENWLRGRRVGRGETADGPGASAATCDHRFGERPTRRRRRRESLQDEIKDEVWGEDPTWSGGSENDSDLEINTDLESDGESDAVCGPTFAGAARVFRALVSCDDVVNASLEEFVAAPGGRSCRIAPVMPPAYLARYRFSPRILAQRRESSPVALWVMISDVWMLGVREPRVLIRFLDGAGVCVREVAVGRNPREQVSDPTAPRCWTRVRIEISPRQFLDVSALDIVYVCEDTYSVEVRCSLVDVQSPEESVPLIGGSLGDRLVRIVVH</sequence>
<feature type="compositionally biased region" description="Basic and acidic residues" evidence="1">
    <location>
        <begin position="103"/>
        <end position="113"/>
    </location>
</feature>
<gene>
    <name evidence="2" type="ORF">CRV003</name>
</gene>
<evidence type="ECO:0000313" key="2">
    <source>
        <dbReference type="EMBL" id="ABJ08894.1"/>
    </source>
</evidence>
<dbReference type="KEGG" id="vg:4363393"/>
<feature type="compositionally biased region" description="Low complexity" evidence="1">
    <location>
        <begin position="49"/>
        <end position="59"/>
    </location>
</feature>
<accession>Q06ZX7</accession>
<organismHost>
    <name type="scientific">Crocodylus johnstoni</name>
    <name type="common">Australian freshwater crocodile</name>
    <dbReference type="NCBI Taxonomy" id="184234"/>
</organismHost>
<organism evidence="2 3">
    <name type="scientific">Nile crocodilepox virus (isolate Crocodylus niloticus/Zimbabwe/Ume/2001)</name>
    <name type="common">CRV</name>
    <dbReference type="NCBI Taxonomy" id="1289473"/>
    <lineage>
        <taxon>Viruses</taxon>
        <taxon>Varidnaviria</taxon>
        <taxon>Bamfordvirae</taxon>
        <taxon>Nucleocytoviricota</taxon>
        <taxon>Pokkesviricetes</taxon>
        <taxon>Chitovirales</taxon>
        <taxon>Poxviridae</taxon>
        <taxon>Chordopoxvirinae</taxon>
        <taxon>Crocodylidpoxvirus</taxon>
        <taxon>Crocodylidpoxvirus nilecrocodilepox</taxon>
        <taxon>Nile crocodilepox virus</taxon>
    </lineage>
</organism>